<dbReference type="CDD" id="cd04878">
    <property type="entry name" value="ACT_AHAS"/>
    <property type="match status" value="1"/>
</dbReference>
<dbReference type="Proteomes" id="UP000030364">
    <property type="component" value="Unassembled WGS sequence"/>
</dbReference>
<dbReference type="InterPro" id="IPR045865">
    <property type="entry name" value="ACT-like_dom_sf"/>
</dbReference>
<dbReference type="InterPro" id="IPR039557">
    <property type="entry name" value="AHAS_ACT"/>
</dbReference>
<dbReference type="OrthoDB" id="9787365at2"/>
<dbReference type="PANTHER" id="PTHR30239:SF0">
    <property type="entry name" value="ACETOLACTATE SYNTHASE SMALL SUBUNIT 1, CHLOROPLASTIC"/>
    <property type="match status" value="1"/>
</dbReference>
<keyword evidence="5 8" id="KW-0028">Amino-acid biosynthesis</keyword>
<dbReference type="FunFam" id="3.30.70.260:FF:000001">
    <property type="entry name" value="Acetolactate synthase, small subunit"/>
    <property type="match status" value="1"/>
</dbReference>
<dbReference type="PROSITE" id="PS51671">
    <property type="entry name" value="ACT"/>
    <property type="match status" value="1"/>
</dbReference>
<dbReference type="GO" id="GO:0003984">
    <property type="term" value="F:acetolactate synthase activity"/>
    <property type="evidence" value="ECO:0007669"/>
    <property type="project" value="UniProtKB-UniRule"/>
</dbReference>
<comment type="catalytic activity">
    <reaction evidence="7 8">
        <text>2 pyruvate + H(+) = (2S)-2-acetolactate + CO2</text>
        <dbReference type="Rhea" id="RHEA:25249"/>
        <dbReference type="ChEBI" id="CHEBI:15361"/>
        <dbReference type="ChEBI" id="CHEBI:15378"/>
        <dbReference type="ChEBI" id="CHEBI:16526"/>
        <dbReference type="ChEBI" id="CHEBI:58476"/>
        <dbReference type="EC" id="2.2.1.6"/>
    </reaction>
</comment>
<dbReference type="GO" id="GO:0005829">
    <property type="term" value="C:cytosol"/>
    <property type="evidence" value="ECO:0007669"/>
    <property type="project" value="TreeGrafter"/>
</dbReference>
<dbReference type="RefSeq" id="WP_038062961.1">
    <property type="nucleotide sequence ID" value="NZ_JPSL02000040.1"/>
</dbReference>
<dbReference type="NCBIfam" id="NF008864">
    <property type="entry name" value="PRK11895.1"/>
    <property type="match status" value="1"/>
</dbReference>
<comment type="subunit">
    <text evidence="4 8">Dimer of large and small chains.</text>
</comment>
<feature type="domain" description="ACT" evidence="9">
    <location>
        <begin position="4"/>
        <end position="78"/>
    </location>
</feature>
<accession>A0A0A2XAZ2</accession>
<protein>
    <recommendedName>
        <fullName evidence="8">Acetolactate synthase small subunit</fullName>
        <shortName evidence="8">AHAS</shortName>
        <shortName evidence="8">ALS</shortName>
        <ecNumber evidence="8">2.2.1.6</ecNumber>
    </recommendedName>
    <alternativeName>
        <fullName evidence="8">Acetohydroxy-acid synthase small subunit</fullName>
    </alternativeName>
</protein>
<dbReference type="STRING" id="276.THFILI_09655"/>
<organism evidence="10 11">
    <name type="scientific">Thermus filiformis</name>
    <dbReference type="NCBI Taxonomy" id="276"/>
    <lineage>
        <taxon>Bacteria</taxon>
        <taxon>Thermotogati</taxon>
        <taxon>Deinococcota</taxon>
        <taxon>Deinococci</taxon>
        <taxon>Thermales</taxon>
        <taxon>Thermaceae</taxon>
        <taxon>Thermus</taxon>
    </lineage>
</organism>
<evidence type="ECO:0000256" key="2">
    <source>
        <dbReference type="ARBA" id="ARBA00005025"/>
    </source>
</evidence>
<dbReference type="Pfam" id="PF22629">
    <property type="entry name" value="ACT_AHAS_ss"/>
    <property type="match status" value="1"/>
</dbReference>
<evidence type="ECO:0000313" key="11">
    <source>
        <dbReference type="Proteomes" id="UP000030364"/>
    </source>
</evidence>
<dbReference type="PANTHER" id="PTHR30239">
    <property type="entry name" value="ACETOLACTATE SYNTHASE SMALL SUBUNIT"/>
    <property type="match status" value="1"/>
</dbReference>
<evidence type="ECO:0000256" key="3">
    <source>
        <dbReference type="ARBA" id="ARBA00006341"/>
    </source>
</evidence>
<name>A0A0A2XAZ2_THEFI</name>
<dbReference type="InterPro" id="IPR019455">
    <property type="entry name" value="Acetolactate_synth_ssu_C"/>
</dbReference>
<dbReference type="GO" id="GO:0009099">
    <property type="term" value="P:L-valine biosynthetic process"/>
    <property type="evidence" value="ECO:0007669"/>
    <property type="project" value="UniProtKB-UniRule"/>
</dbReference>
<dbReference type="GO" id="GO:0009097">
    <property type="term" value="P:isoleucine biosynthetic process"/>
    <property type="evidence" value="ECO:0007669"/>
    <property type="project" value="UniProtKB-UniRule"/>
</dbReference>
<reference evidence="10 11" key="1">
    <citation type="journal article" date="2015" name="Genome Announc.">
        <title>Draft Genome Sequence of the Thermophile Thermus filiformis ATCC 43280, Producer of Carotenoid-(Di)glucoside-Branched Fatty Acid (Di)esters and Source of Hyperthermostable Enzymes of Biotechnological Interest.</title>
        <authorList>
            <person name="Mandelli F."/>
            <person name="Oliveira Ramires B."/>
            <person name="Couger M.B."/>
            <person name="Paixao D.A."/>
            <person name="Camilo C.M."/>
            <person name="Polikarpov I."/>
            <person name="Prade R."/>
            <person name="Riano-Pachon D.M."/>
            <person name="Squina F.M."/>
        </authorList>
    </citation>
    <scope>NUCLEOTIDE SEQUENCE [LARGE SCALE GENOMIC DNA]</scope>
    <source>
        <strain evidence="10 11">ATCC 43280</strain>
    </source>
</reference>
<dbReference type="EC" id="2.2.1.6" evidence="8"/>
<proteinExistence type="inferred from homology"/>
<evidence type="ECO:0000256" key="1">
    <source>
        <dbReference type="ARBA" id="ARBA00004974"/>
    </source>
</evidence>
<dbReference type="SUPFAM" id="SSF55021">
    <property type="entry name" value="ACT-like"/>
    <property type="match status" value="2"/>
</dbReference>
<comment type="pathway">
    <text evidence="1 8">Amino-acid biosynthesis; L-isoleucine biosynthesis; L-isoleucine from 2-oxobutanoate: step 1/4.</text>
</comment>
<dbReference type="UniPathway" id="UPA00047">
    <property type="reaction ID" value="UER00055"/>
</dbReference>
<evidence type="ECO:0000256" key="8">
    <source>
        <dbReference type="RuleBase" id="RU368092"/>
    </source>
</evidence>
<evidence type="ECO:0000256" key="7">
    <source>
        <dbReference type="ARBA" id="ARBA00048670"/>
    </source>
</evidence>
<sequence length="171" mass="19200">MRHVISVLVQDHPRVLNRITSLFARRGFNLESLAVGTTHVPGLSRISLVVSGDDRTLEQVEKQLNRLIEVLKVTDHSEPHVERELALVKVHVGGLEERLAIKDIQEAFRARVVDVAKESLILELTGDSNKINSFVEALRPFGLLEVMRTGAVAMSRGERVLKVREKREEAV</sequence>
<dbReference type="EMBL" id="JPSL02000040">
    <property type="protein sequence ID" value="KGQ22354.1"/>
    <property type="molecule type" value="Genomic_DNA"/>
</dbReference>
<evidence type="ECO:0000256" key="4">
    <source>
        <dbReference type="ARBA" id="ARBA00011744"/>
    </source>
</evidence>
<dbReference type="GO" id="GO:1990610">
    <property type="term" value="F:acetolactate synthase regulator activity"/>
    <property type="evidence" value="ECO:0007669"/>
    <property type="project" value="UniProtKB-UniRule"/>
</dbReference>
<dbReference type="UniPathway" id="UPA00049">
    <property type="reaction ID" value="UER00059"/>
</dbReference>
<evidence type="ECO:0000256" key="5">
    <source>
        <dbReference type="ARBA" id="ARBA00022605"/>
    </source>
</evidence>
<dbReference type="FunFam" id="3.30.70.1150:FF:000001">
    <property type="entry name" value="Acetolactate synthase small subunit"/>
    <property type="match status" value="1"/>
</dbReference>
<dbReference type="Gene3D" id="3.30.70.260">
    <property type="match status" value="1"/>
</dbReference>
<keyword evidence="8" id="KW-0808">Transferase</keyword>
<comment type="similarity">
    <text evidence="3 8">Belongs to the acetolactate synthase small subunit family.</text>
</comment>
<dbReference type="InterPro" id="IPR054480">
    <property type="entry name" value="AHAS_small-like_ACT"/>
</dbReference>
<evidence type="ECO:0000259" key="9">
    <source>
        <dbReference type="PROSITE" id="PS51671"/>
    </source>
</evidence>
<dbReference type="InterPro" id="IPR004789">
    <property type="entry name" value="Acetalactate_synth_ssu"/>
</dbReference>
<evidence type="ECO:0000313" key="10">
    <source>
        <dbReference type="EMBL" id="KGQ22354.1"/>
    </source>
</evidence>
<evidence type="ECO:0000256" key="6">
    <source>
        <dbReference type="ARBA" id="ARBA00023304"/>
    </source>
</evidence>
<comment type="caution">
    <text evidence="10">The sequence shown here is derived from an EMBL/GenBank/DDBJ whole genome shotgun (WGS) entry which is preliminary data.</text>
</comment>
<keyword evidence="6 8" id="KW-0100">Branched-chain amino acid biosynthesis</keyword>
<dbReference type="Pfam" id="PF10369">
    <property type="entry name" value="ALS_ss_C"/>
    <property type="match status" value="1"/>
</dbReference>
<dbReference type="InterPro" id="IPR027271">
    <property type="entry name" value="Acetolactate_synth/TF_NikR_C"/>
</dbReference>
<dbReference type="Gene3D" id="3.30.70.1150">
    <property type="entry name" value="ACT-like. Chain A, domain 2"/>
    <property type="match status" value="1"/>
</dbReference>
<comment type="pathway">
    <text evidence="2 8">Amino-acid biosynthesis; L-valine biosynthesis; L-valine from pyruvate: step 1/4.</text>
</comment>
<gene>
    <name evidence="10" type="ORF">THFILI_09655</name>
</gene>
<dbReference type="AlphaFoldDB" id="A0A0A2XAZ2"/>
<dbReference type="InterPro" id="IPR002912">
    <property type="entry name" value="ACT_dom"/>
</dbReference>
<dbReference type="NCBIfam" id="TIGR00119">
    <property type="entry name" value="acolac_sm"/>
    <property type="match status" value="1"/>
</dbReference>
<comment type="function">
    <text evidence="8">Catalyzes the conversion of 2 pyruvate molecules into acetolactate in the first common step of the biosynthetic pathway of the branched-amino acids such as leucine, isoleucine, and valine.</text>
</comment>
<keyword evidence="11" id="KW-1185">Reference proteome</keyword>
<dbReference type="PATRIC" id="fig|276.5.peg.832"/>